<feature type="compositionally biased region" description="Basic and acidic residues" evidence="1">
    <location>
        <begin position="106"/>
        <end position="149"/>
    </location>
</feature>
<accession>A0A2H0ULS8</accession>
<dbReference type="Proteomes" id="UP000229526">
    <property type="component" value="Unassembled WGS sequence"/>
</dbReference>
<dbReference type="GO" id="GO:0003735">
    <property type="term" value="F:structural constituent of ribosome"/>
    <property type="evidence" value="ECO:0007669"/>
    <property type="project" value="InterPro"/>
</dbReference>
<protein>
    <recommendedName>
        <fullName evidence="4">30S ribosomal protein S6</fullName>
    </recommendedName>
</protein>
<comment type="caution">
    <text evidence="2">The sequence shown here is derived from an EMBL/GenBank/DDBJ whole genome shotgun (WGS) entry which is preliminary data.</text>
</comment>
<name>A0A2H0ULS8_9BACT</name>
<sequence>MEETTTKTIAYEYAFLLKIGTDVADLKAILTKHGAQIVSEGPIVDLQLAYPIAKQGTAQFGYFGITLDQASGEDPMQDPLQDIARETELSENVLRTLVVKPPKAPKQKERKAESKLRRKDEKEEMIPKVDRMDNLSNEKLEETLEEILK</sequence>
<dbReference type="SUPFAM" id="SSF54995">
    <property type="entry name" value="Ribosomal protein S6"/>
    <property type="match status" value="1"/>
</dbReference>
<dbReference type="GO" id="GO:0006412">
    <property type="term" value="P:translation"/>
    <property type="evidence" value="ECO:0007669"/>
    <property type="project" value="InterPro"/>
</dbReference>
<dbReference type="GO" id="GO:0005840">
    <property type="term" value="C:ribosome"/>
    <property type="evidence" value="ECO:0007669"/>
    <property type="project" value="InterPro"/>
</dbReference>
<feature type="region of interest" description="Disordered" evidence="1">
    <location>
        <begin position="99"/>
        <end position="149"/>
    </location>
</feature>
<proteinExistence type="predicted"/>
<evidence type="ECO:0000313" key="3">
    <source>
        <dbReference type="Proteomes" id="UP000229526"/>
    </source>
</evidence>
<dbReference type="GO" id="GO:0019843">
    <property type="term" value="F:rRNA binding"/>
    <property type="evidence" value="ECO:0007669"/>
    <property type="project" value="InterPro"/>
</dbReference>
<evidence type="ECO:0000313" key="2">
    <source>
        <dbReference type="EMBL" id="PIR87357.1"/>
    </source>
</evidence>
<dbReference type="Gene3D" id="3.30.70.60">
    <property type="match status" value="1"/>
</dbReference>
<gene>
    <name evidence="2" type="ORF">COU11_00825</name>
</gene>
<dbReference type="AlphaFoldDB" id="A0A2H0ULS8"/>
<evidence type="ECO:0000256" key="1">
    <source>
        <dbReference type="SAM" id="MobiDB-lite"/>
    </source>
</evidence>
<dbReference type="InterPro" id="IPR035980">
    <property type="entry name" value="Ribosomal_bS6_sf"/>
</dbReference>
<reference evidence="3" key="1">
    <citation type="submission" date="2017-09" db="EMBL/GenBank/DDBJ databases">
        <title>Depth-based differentiation of microbial function through sediment-hosted aquifers and enrichment of novel symbionts in the deep terrestrial subsurface.</title>
        <authorList>
            <person name="Probst A.J."/>
            <person name="Ladd B."/>
            <person name="Jarett J.K."/>
            <person name="Geller-Mcgrath D.E."/>
            <person name="Sieber C.M.K."/>
            <person name="Emerson J.B."/>
            <person name="Anantharaman K."/>
            <person name="Thomas B.C."/>
            <person name="Malmstrom R."/>
            <person name="Stieglmeier M."/>
            <person name="Klingl A."/>
            <person name="Woyke T."/>
            <person name="Ryan C.M."/>
            <person name="Banfield J.F."/>
        </authorList>
    </citation>
    <scope>NUCLEOTIDE SEQUENCE [LARGE SCALE GENOMIC DNA]</scope>
</reference>
<organism evidence="2 3">
    <name type="scientific">Candidatus Harrisonbacteria bacterium CG10_big_fil_rev_8_21_14_0_10_49_15</name>
    <dbReference type="NCBI Taxonomy" id="1974587"/>
    <lineage>
        <taxon>Bacteria</taxon>
        <taxon>Candidatus Harrisoniibacteriota</taxon>
    </lineage>
</organism>
<dbReference type="InterPro" id="IPR014717">
    <property type="entry name" value="Transl_elong_EF1B/ribsomal_bS6"/>
</dbReference>
<evidence type="ECO:0008006" key="4">
    <source>
        <dbReference type="Google" id="ProtNLM"/>
    </source>
</evidence>
<dbReference type="EMBL" id="PFBD01000007">
    <property type="protein sequence ID" value="PIR87357.1"/>
    <property type="molecule type" value="Genomic_DNA"/>
</dbReference>